<dbReference type="Gene3D" id="2.20.110.10">
    <property type="entry name" value="Histone H3 K4-specific methyltransferase SET7/9 N-terminal domain"/>
    <property type="match status" value="3"/>
</dbReference>
<sequence length="619" mass="71796">MKHFFICILCVIGYAGRGAMAQSQRISHYYDADKKYLKETYYVSEGSKPVITGTFTSYYLTGGVKSTGNYINNISQGEWKYFYENGKLKMKGPLKDGKHYGYWNYYYENGNPSMEGRIFDELRQGHWKFYFESGGVKSEGDYLDNRKNGIWNYYYEDGILKAQAFYNDLEGTYREFYSSGQVKMEGNTYDSKSEGPWTEYYESGIKQAEGSYKEGQKSGYWIYYYPNGKRSAEGDYTAGQTDGKWLYYHSNGNLSSEGVERDGLKEGYWRLYNEDGSFKGEGVFSKGGGDFKEFYDNGKMKSYGKIVNGKNEGKWIYYYENGVIEGECVFANGEGEYVGFYSDGSIKMRGQIKDGIRIGTWKLYDKDGSLAGYYKPIYENNKPIFRLSDENLVDTLSAQANYQKPEYRYKAKKINNFTKRVNEFKGVIVSTNPGGMIFGNIPISVEYYLQERLGYELYFFYLRRPFFESDNNVDINQDYFRGYALALRQKLYHKDRRLGMFYYAHELRFIQQNHFLNVIDSTTVLPFRTSLKARNNSLEYSILIGSRLIRDPIASGLTLDAFVGLGVGYRIWNANYTNKALIDPYFEPFSNQKWYPAPRIGFTLGYIFSVSKHAKSTFN</sequence>
<name>A0ABT8F0X2_9BACT</name>
<dbReference type="Gene3D" id="3.90.930.1">
    <property type="match status" value="2"/>
</dbReference>
<dbReference type="PANTHER" id="PTHR33706">
    <property type="entry name" value="MORN VARIANT REPEAT PROTEIN"/>
    <property type="match status" value="1"/>
</dbReference>
<evidence type="ECO:0000313" key="2">
    <source>
        <dbReference type="Proteomes" id="UP001168552"/>
    </source>
</evidence>
<gene>
    <name evidence="1" type="ORF">QWY31_00220</name>
</gene>
<proteinExistence type="predicted"/>
<dbReference type="SUPFAM" id="SSF82185">
    <property type="entry name" value="Histone H3 K4-specific methyltransferase SET7/9 N-terminal domain"/>
    <property type="match status" value="3"/>
</dbReference>
<reference evidence="1" key="1">
    <citation type="submission" date="2023-06" db="EMBL/GenBank/DDBJ databases">
        <title>Cytophagales bacterium Strain LB-30, isolated from soil.</title>
        <authorList>
            <person name="Liu B."/>
        </authorList>
    </citation>
    <scope>NUCLEOTIDE SEQUENCE</scope>
    <source>
        <strain evidence="1">LB-30</strain>
    </source>
</reference>
<dbReference type="RefSeq" id="WP_320002428.1">
    <property type="nucleotide sequence ID" value="NZ_JAUHJS010000001.1"/>
</dbReference>
<dbReference type="InterPro" id="IPR011652">
    <property type="entry name" value="MORN_2"/>
</dbReference>
<protein>
    <submittedName>
        <fullName evidence="1">Membrane-binding protein</fullName>
    </submittedName>
</protein>
<dbReference type="PANTHER" id="PTHR33706:SF1">
    <property type="entry name" value="TPR REPEAT PROTEIN"/>
    <property type="match status" value="1"/>
</dbReference>
<keyword evidence="2" id="KW-1185">Reference proteome</keyword>
<organism evidence="1 2">
    <name type="scientific">Shiella aurantiaca</name>
    <dbReference type="NCBI Taxonomy" id="3058365"/>
    <lineage>
        <taxon>Bacteria</taxon>
        <taxon>Pseudomonadati</taxon>
        <taxon>Bacteroidota</taxon>
        <taxon>Cytophagia</taxon>
        <taxon>Cytophagales</taxon>
        <taxon>Shiellaceae</taxon>
        <taxon>Shiella</taxon>
    </lineage>
</organism>
<dbReference type="EMBL" id="JAUHJS010000001">
    <property type="protein sequence ID" value="MDN4163899.1"/>
    <property type="molecule type" value="Genomic_DNA"/>
</dbReference>
<accession>A0ABT8F0X2</accession>
<dbReference type="Proteomes" id="UP001168552">
    <property type="component" value="Unassembled WGS sequence"/>
</dbReference>
<evidence type="ECO:0000313" key="1">
    <source>
        <dbReference type="EMBL" id="MDN4163899.1"/>
    </source>
</evidence>
<dbReference type="Pfam" id="PF07661">
    <property type="entry name" value="MORN_2"/>
    <property type="match status" value="10"/>
</dbReference>
<comment type="caution">
    <text evidence="1">The sequence shown here is derived from an EMBL/GenBank/DDBJ whole genome shotgun (WGS) entry which is preliminary data.</text>
</comment>